<evidence type="ECO:0000256" key="2">
    <source>
        <dbReference type="ARBA" id="ARBA00004443"/>
    </source>
</evidence>
<comment type="subunit">
    <text evidence="4">Mammalian complex I is composed of 45 different subunits.</text>
</comment>
<sequence>MVSPAPIRTVPSLYRRALKLSLDWSVRRDVWRPQALAIRKLFEDNKDVREPKQLKSLIAETEAQLEKWKHPDPYLPPTAPGGVFLPFFPTSPVELFFISLYISLCFLRRKVVHSAVYLPPLLF</sequence>
<dbReference type="InterPro" id="IPR045292">
    <property type="entry name" value="Complex1_LYR_NDUFB9_LYRM3"/>
</dbReference>
<comment type="subcellular location">
    <subcellularLocation>
        <location evidence="2">Mitochondrion inner membrane</location>
        <topology evidence="2">Peripheral membrane protein</topology>
        <orientation evidence="2">Matrix side</orientation>
    </subcellularLocation>
</comment>
<dbReference type="PANTHER" id="PTHR12868:SF0">
    <property type="entry name" value="NADH DEHYDROGENASE [UBIQUINONE] 1 BETA SUBCOMPLEX SUBUNIT 9"/>
    <property type="match status" value="1"/>
</dbReference>
<keyword evidence="11" id="KW-0007">Acetylation</keyword>
<comment type="similarity">
    <text evidence="3">Belongs to the complex I LYR family.</text>
</comment>
<keyword evidence="7" id="KW-0597">Phosphoprotein</keyword>
<keyword evidence="6" id="KW-0813">Transport</keyword>
<dbReference type="InterPro" id="IPR008011">
    <property type="entry name" value="Complex1_LYR_dom"/>
</dbReference>
<keyword evidence="10" id="KW-0249">Electron transport</keyword>
<evidence type="ECO:0000256" key="7">
    <source>
        <dbReference type="ARBA" id="ARBA00022553"/>
    </source>
</evidence>
<keyword evidence="13" id="KW-0472">Membrane</keyword>
<evidence type="ECO:0000313" key="18">
    <source>
        <dbReference type="Proteomes" id="UP001365542"/>
    </source>
</evidence>
<evidence type="ECO:0000256" key="15">
    <source>
        <dbReference type="ARBA" id="ARBA00032528"/>
    </source>
</evidence>
<organism evidence="17 18">
    <name type="scientific">Orbilia ellipsospora</name>
    <dbReference type="NCBI Taxonomy" id="2528407"/>
    <lineage>
        <taxon>Eukaryota</taxon>
        <taxon>Fungi</taxon>
        <taxon>Dikarya</taxon>
        <taxon>Ascomycota</taxon>
        <taxon>Pezizomycotina</taxon>
        <taxon>Orbiliomycetes</taxon>
        <taxon>Orbiliales</taxon>
        <taxon>Orbiliaceae</taxon>
        <taxon>Orbilia</taxon>
    </lineage>
</organism>
<feature type="domain" description="Complex 1 LYR protein" evidence="16">
    <location>
        <begin position="9"/>
        <end position="66"/>
    </location>
</feature>
<evidence type="ECO:0000256" key="9">
    <source>
        <dbReference type="ARBA" id="ARBA00022792"/>
    </source>
</evidence>
<dbReference type="GO" id="GO:0006120">
    <property type="term" value="P:mitochondrial electron transport, NADH to ubiquinone"/>
    <property type="evidence" value="ECO:0007669"/>
    <property type="project" value="InterPro"/>
</dbReference>
<keyword evidence="18" id="KW-1185">Reference proteome</keyword>
<dbReference type="InterPro" id="IPR033034">
    <property type="entry name" value="NDUFB9"/>
</dbReference>
<evidence type="ECO:0000256" key="13">
    <source>
        <dbReference type="ARBA" id="ARBA00023136"/>
    </source>
</evidence>
<evidence type="ECO:0000256" key="3">
    <source>
        <dbReference type="ARBA" id="ARBA00009508"/>
    </source>
</evidence>
<evidence type="ECO:0000256" key="1">
    <source>
        <dbReference type="ARBA" id="ARBA00002920"/>
    </source>
</evidence>
<name>A0AAV9XPU6_9PEZI</name>
<reference evidence="17 18" key="1">
    <citation type="submission" date="2019-10" db="EMBL/GenBank/DDBJ databases">
        <authorList>
            <person name="Palmer J.M."/>
        </authorList>
    </citation>
    <scope>NUCLEOTIDE SEQUENCE [LARGE SCALE GENOMIC DNA]</scope>
    <source>
        <strain evidence="17 18">TWF694</strain>
    </source>
</reference>
<comment type="caution">
    <text evidence="17">The sequence shown here is derived from an EMBL/GenBank/DDBJ whole genome shotgun (WGS) entry which is preliminary data.</text>
</comment>
<accession>A0AAV9XPU6</accession>
<evidence type="ECO:0000256" key="14">
    <source>
        <dbReference type="ARBA" id="ARBA00030192"/>
    </source>
</evidence>
<protein>
    <recommendedName>
        <fullName evidence="5">NADH dehydrogenase [ubiquinone] 1 beta subcomplex subunit 9</fullName>
    </recommendedName>
    <alternativeName>
        <fullName evidence="14">Complex I-B22</fullName>
    </alternativeName>
    <alternativeName>
        <fullName evidence="15">NADH-ubiquinone oxidoreductase B22 subunit</fullName>
    </alternativeName>
</protein>
<evidence type="ECO:0000256" key="5">
    <source>
        <dbReference type="ARBA" id="ARBA00018684"/>
    </source>
</evidence>
<comment type="function">
    <text evidence="1">Accessory subunit of the mitochondrial membrane respiratory chain NADH dehydrogenase (Complex I), that is believed to be not involved in catalysis. Complex I functions in the transfer of electrons from NADH to the respiratory chain. The immediate electron acceptor for the enzyme is believed to be ubiquinone.</text>
</comment>
<keyword evidence="12" id="KW-0496">Mitochondrion</keyword>
<evidence type="ECO:0000256" key="12">
    <source>
        <dbReference type="ARBA" id="ARBA00023128"/>
    </source>
</evidence>
<keyword evidence="8" id="KW-0679">Respiratory chain</keyword>
<evidence type="ECO:0000256" key="10">
    <source>
        <dbReference type="ARBA" id="ARBA00022982"/>
    </source>
</evidence>
<evidence type="ECO:0000313" key="17">
    <source>
        <dbReference type="EMBL" id="KAK6543209.1"/>
    </source>
</evidence>
<evidence type="ECO:0000259" key="16">
    <source>
        <dbReference type="Pfam" id="PF05347"/>
    </source>
</evidence>
<dbReference type="CDD" id="cd20263">
    <property type="entry name" value="Complex1_LYR_NDUFB9_LYRM3"/>
    <property type="match status" value="1"/>
</dbReference>
<dbReference type="Proteomes" id="UP001365542">
    <property type="component" value="Unassembled WGS sequence"/>
</dbReference>
<keyword evidence="9" id="KW-0999">Mitochondrion inner membrane</keyword>
<dbReference type="GO" id="GO:0005743">
    <property type="term" value="C:mitochondrial inner membrane"/>
    <property type="evidence" value="ECO:0007669"/>
    <property type="project" value="UniProtKB-SubCell"/>
</dbReference>
<evidence type="ECO:0000256" key="6">
    <source>
        <dbReference type="ARBA" id="ARBA00022448"/>
    </source>
</evidence>
<dbReference type="Pfam" id="PF05347">
    <property type="entry name" value="Complex1_LYR"/>
    <property type="match status" value="1"/>
</dbReference>
<evidence type="ECO:0000256" key="8">
    <source>
        <dbReference type="ARBA" id="ARBA00022660"/>
    </source>
</evidence>
<evidence type="ECO:0000256" key="11">
    <source>
        <dbReference type="ARBA" id="ARBA00022990"/>
    </source>
</evidence>
<gene>
    <name evidence="17" type="ORF">TWF694_007112</name>
</gene>
<dbReference type="PANTHER" id="PTHR12868">
    <property type="entry name" value="NADH-UBIQUINONE OXIDOREDUCTASE B22 SUBUNIT"/>
    <property type="match status" value="1"/>
</dbReference>
<proteinExistence type="inferred from homology"/>
<dbReference type="AlphaFoldDB" id="A0AAV9XPU6"/>
<evidence type="ECO:0000256" key="4">
    <source>
        <dbReference type="ARBA" id="ARBA00011790"/>
    </source>
</evidence>
<dbReference type="EMBL" id="JAVHJO010000002">
    <property type="protein sequence ID" value="KAK6543209.1"/>
    <property type="molecule type" value="Genomic_DNA"/>
</dbReference>